<feature type="signal peptide" evidence="2">
    <location>
        <begin position="1"/>
        <end position="33"/>
    </location>
</feature>
<dbReference type="SUPFAM" id="SSF49464">
    <property type="entry name" value="Carboxypeptidase regulatory domain-like"/>
    <property type="match status" value="1"/>
</dbReference>
<dbReference type="NCBIfam" id="TIGR04056">
    <property type="entry name" value="OMP_RagA_SusC"/>
    <property type="match status" value="1"/>
</dbReference>
<evidence type="ECO:0000256" key="2">
    <source>
        <dbReference type="SAM" id="SignalP"/>
    </source>
</evidence>
<dbReference type="InterPro" id="IPR023996">
    <property type="entry name" value="TonB-dep_OMP_SusC/RagA"/>
</dbReference>
<name>A0A3P1XVT5_TANFO</name>
<dbReference type="InterPro" id="IPR000531">
    <property type="entry name" value="Beta-barrel_TonB"/>
</dbReference>
<dbReference type="InterPro" id="IPR023997">
    <property type="entry name" value="TonB-dep_OMP_SusC/RagA_CS"/>
</dbReference>
<dbReference type="Pfam" id="PF00593">
    <property type="entry name" value="TonB_dep_Rec_b-barrel"/>
    <property type="match status" value="1"/>
</dbReference>
<gene>
    <name evidence="5" type="ORF">EII40_00960</name>
</gene>
<dbReference type="Pfam" id="PF07715">
    <property type="entry name" value="Plug"/>
    <property type="match status" value="1"/>
</dbReference>
<keyword evidence="2" id="KW-0732">Signal</keyword>
<dbReference type="AlphaFoldDB" id="A0A3P1XVT5"/>
<protein>
    <submittedName>
        <fullName evidence="5">TonB-dependent receptor</fullName>
    </submittedName>
</protein>
<evidence type="ECO:0000313" key="6">
    <source>
        <dbReference type="Proteomes" id="UP000278609"/>
    </source>
</evidence>
<dbReference type="Proteomes" id="UP000278609">
    <property type="component" value="Unassembled WGS sequence"/>
</dbReference>
<evidence type="ECO:0000256" key="1">
    <source>
        <dbReference type="RuleBase" id="RU003357"/>
    </source>
</evidence>
<organism evidence="5 6">
    <name type="scientific">Tannerella forsythia</name>
    <name type="common">Bacteroides forsythus</name>
    <dbReference type="NCBI Taxonomy" id="28112"/>
    <lineage>
        <taxon>Bacteria</taxon>
        <taxon>Pseudomonadati</taxon>
        <taxon>Bacteroidota</taxon>
        <taxon>Bacteroidia</taxon>
        <taxon>Bacteroidales</taxon>
        <taxon>Tannerellaceae</taxon>
        <taxon>Tannerella</taxon>
    </lineage>
</organism>
<dbReference type="SUPFAM" id="SSF56935">
    <property type="entry name" value="Porins"/>
    <property type="match status" value="1"/>
</dbReference>
<dbReference type="InterPro" id="IPR037066">
    <property type="entry name" value="Plug_dom_sf"/>
</dbReference>
<dbReference type="FunFam" id="2.60.40.1120:FF:000003">
    <property type="entry name" value="Outer membrane protein Omp121"/>
    <property type="match status" value="1"/>
</dbReference>
<dbReference type="Pfam" id="PF13715">
    <property type="entry name" value="CarbopepD_reg_2"/>
    <property type="match status" value="1"/>
</dbReference>
<evidence type="ECO:0000259" key="3">
    <source>
        <dbReference type="Pfam" id="PF00593"/>
    </source>
</evidence>
<dbReference type="InterPro" id="IPR012910">
    <property type="entry name" value="Plug_dom"/>
</dbReference>
<feature type="domain" description="TonB-dependent receptor-like beta-barrel" evidence="3">
    <location>
        <begin position="457"/>
        <end position="868"/>
    </location>
</feature>
<keyword evidence="5" id="KW-0675">Receptor</keyword>
<comment type="similarity">
    <text evidence="1">Belongs to the TonB-dependent receptor family.</text>
</comment>
<keyword evidence="1" id="KW-0472">Membrane</keyword>
<dbReference type="OrthoDB" id="778480at2"/>
<feature type="domain" description="TonB-dependent receptor plug" evidence="4">
    <location>
        <begin position="145"/>
        <end position="245"/>
    </location>
</feature>
<dbReference type="GO" id="GO:0009279">
    <property type="term" value="C:cell outer membrane"/>
    <property type="evidence" value="ECO:0007669"/>
    <property type="project" value="UniProtKB-SubCell"/>
</dbReference>
<dbReference type="Gene3D" id="2.60.40.1120">
    <property type="entry name" value="Carboxypeptidase-like, regulatory domain"/>
    <property type="match status" value="1"/>
</dbReference>
<keyword evidence="1" id="KW-0798">TonB box</keyword>
<dbReference type="InterPro" id="IPR008969">
    <property type="entry name" value="CarboxyPept-like_regulatory"/>
</dbReference>
<comment type="caution">
    <text evidence="5">The sequence shown here is derived from an EMBL/GenBank/DDBJ whole genome shotgun (WGS) entry which is preliminary data.</text>
</comment>
<feature type="chain" id="PRO_5018244383" evidence="2">
    <location>
        <begin position="34"/>
        <end position="1166"/>
    </location>
</feature>
<evidence type="ECO:0000313" key="5">
    <source>
        <dbReference type="EMBL" id="RRD62942.1"/>
    </source>
</evidence>
<reference evidence="5 6" key="1">
    <citation type="submission" date="2018-11" db="EMBL/GenBank/DDBJ databases">
        <title>Genomes From Bacteria Associated with the Canine Oral Cavity: a Test Case for Automated Genome-Based Taxonomic Assignment.</title>
        <authorList>
            <person name="Coil D.A."/>
            <person name="Jospin G."/>
            <person name="Darling A.E."/>
            <person name="Wallis C."/>
            <person name="Davis I.J."/>
            <person name="Harris S."/>
            <person name="Eisen J.A."/>
            <person name="Holcombe L.J."/>
            <person name="O'Flynn C."/>
        </authorList>
    </citation>
    <scope>NUCLEOTIDE SEQUENCE [LARGE SCALE GENOMIC DNA]</scope>
    <source>
        <strain evidence="5 6">OH2617_COT-023</strain>
    </source>
</reference>
<accession>A0A3P1XVT5</accession>
<sequence length="1166" mass="129200">MVNVKKRSMYYDRMVAICAITALLGGTPHLAKADRPVGLHVTDTQNPSVSISGTVVDEKGEVVIGASVLEKGTGNGTITDIDGRFTLNVKSGAKLVISYVGYRTQEVTASASMRIVLQEDTELLDEVVVVGYGTQKKVNLTGAVASVDVGKALGARPIADVGRGLQGTTPGLSVVVPNGEVGIDPRIKIRGQIGSFEGSSAPLILVDNVEVPSISFINPDDIESISVLKDAASASIYGAKGAFGVVLITTKRGAKQESLNIAYSGNFAWQNPALKMEMAGLEGMEYNMIAALNGGKTVSGWPYYVTPEGLERMKEWQKEYGGKLGVDDPTVYGRDWYVDAQGRKIGLRTYDPYDYMIREWAPSTNHNLSLNGRSGKIGYNVGLGYLNQNGMTKPAKHDDFKRYNASTNLDIEVSKVISVNAGMIFSKQEKRFPYVTGTKSEDPEGRKSADPWYYMYRWGPTVPFGRDDRGYLMRGPEQQIHDANTGLQMNNYFSVNLGTHINIMKNWTADLQYTYANRETIFEQNGTRFSAADTWGAPIKRLDKNGNQVYVNGKGDVIDAGAVGAMPAYDLNYVTYTGAGSTPDLVYREAKTWHQNTFNAYTTYNLNLDDTHHFKFMAGVNQVSSRFVSNWSQKKELSNIHNPQFDLATGEEKAGGDRGWESQLGYYGRINYDFLGRYLFEANLRYDGTSKFPTDLKWRWFPSFSAGWRVSEEAWMEWSKPFLASLKIRGSWGQIGDQTVANTLYLSLMESGQGSWLDASGKKLTYVGIPSSVLASITWQDIESLNLGFDVSLIEGKLDVMFDWYRRDTKNTIVPMEGVPATFGSKAPLGNFGNLRTYGWELSVNYRHQFKNGLGVNAMVTLSDALTEITQYGSSRSIEANYNGKTYGEIWGYRTDRLYQKDDFVYDAKGELVKTYALNGKEVAKGTAGAKLVNKLKDPNGVYQDYLQSGNFIFGPGDVKFKDVNGDGKIDQGASDIHDHGDKEKIGNTTPRFEYGIRLGADYKGFDFSIFMQGVGKRELWGSSSISIPGFNTSDGAMAKSFAKDYWTEENTGAFYPRPWNMANSKDAYNMRPQDKYLLNMAYLRVKNITFGYTLPEVLAGKAYMKSARVYASLENFFTFDHLRGLPLDPEVIPGATSFYEKGNAERVGLSVPTFKSISFGVQLTF</sequence>
<proteinExistence type="inferred from homology"/>
<dbReference type="Gene3D" id="2.170.130.10">
    <property type="entry name" value="TonB-dependent receptor, plug domain"/>
    <property type="match status" value="1"/>
</dbReference>
<comment type="subcellular location">
    <subcellularLocation>
        <location evidence="1">Cell outer membrane</location>
    </subcellularLocation>
</comment>
<dbReference type="NCBIfam" id="TIGR04057">
    <property type="entry name" value="SusC_RagA_signa"/>
    <property type="match status" value="1"/>
</dbReference>
<evidence type="ECO:0000259" key="4">
    <source>
        <dbReference type="Pfam" id="PF07715"/>
    </source>
</evidence>
<dbReference type="EMBL" id="RQYS01000003">
    <property type="protein sequence ID" value="RRD62942.1"/>
    <property type="molecule type" value="Genomic_DNA"/>
</dbReference>